<evidence type="ECO:0000313" key="5">
    <source>
        <dbReference type="EMBL" id="KKK99687.1"/>
    </source>
</evidence>
<feature type="compositionally biased region" description="Basic and acidic residues" evidence="2">
    <location>
        <begin position="154"/>
        <end position="163"/>
    </location>
</feature>
<dbReference type="NCBIfam" id="TIGR00180">
    <property type="entry name" value="parB_part"/>
    <property type="match status" value="1"/>
</dbReference>
<dbReference type="Gene3D" id="3.90.1530.30">
    <property type="match status" value="1"/>
</dbReference>
<protein>
    <submittedName>
        <fullName evidence="5">Uncharacterized protein</fullName>
    </submittedName>
</protein>
<feature type="region of interest" description="Disordered" evidence="2">
    <location>
        <begin position="154"/>
        <end position="175"/>
    </location>
</feature>
<dbReference type="Pfam" id="PF02195">
    <property type="entry name" value="ParB_N"/>
    <property type="match status" value="1"/>
</dbReference>
<dbReference type="InterPro" id="IPR004437">
    <property type="entry name" value="ParB/RepB/Spo0J"/>
</dbReference>
<feature type="non-terminal residue" evidence="5">
    <location>
        <position position="1"/>
    </location>
</feature>
<feature type="domain" description="ParB-like N-terminal" evidence="3">
    <location>
        <begin position="1"/>
        <end position="49"/>
    </location>
</feature>
<dbReference type="Gene3D" id="1.10.10.2830">
    <property type="match status" value="1"/>
</dbReference>
<dbReference type="PANTHER" id="PTHR33375:SF1">
    <property type="entry name" value="CHROMOSOME-PARTITIONING PROTEIN PARB-RELATED"/>
    <property type="match status" value="1"/>
</dbReference>
<dbReference type="InterPro" id="IPR041468">
    <property type="entry name" value="HTH_ParB/Spo0J"/>
</dbReference>
<evidence type="ECO:0000259" key="3">
    <source>
        <dbReference type="Pfam" id="PF02195"/>
    </source>
</evidence>
<dbReference type="SUPFAM" id="SSF110849">
    <property type="entry name" value="ParB/Sulfiredoxin"/>
    <property type="match status" value="1"/>
</dbReference>
<evidence type="ECO:0000256" key="1">
    <source>
        <dbReference type="ARBA" id="ARBA00022829"/>
    </source>
</evidence>
<name>A0A0F9A0D5_9ZZZZ</name>
<dbReference type="GO" id="GO:0005694">
    <property type="term" value="C:chromosome"/>
    <property type="evidence" value="ECO:0007669"/>
    <property type="project" value="TreeGrafter"/>
</dbReference>
<dbReference type="PANTHER" id="PTHR33375">
    <property type="entry name" value="CHROMOSOME-PARTITIONING PROTEIN PARB-RELATED"/>
    <property type="match status" value="1"/>
</dbReference>
<gene>
    <name evidence="5" type="ORF">LCGC14_2630260</name>
</gene>
<organism evidence="5">
    <name type="scientific">marine sediment metagenome</name>
    <dbReference type="NCBI Taxonomy" id="412755"/>
    <lineage>
        <taxon>unclassified sequences</taxon>
        <taxon>metagenomes</taxon>
        <taxon>ecological metagenomes</taxon>
    </lineage>
</organism>
<dbReference type="GO" id="GO:0007059">
    <property type="term" value="P:chromosome segregation"/>
    <property type="evidence" value="ECO:0007669"/>
    <property type="project" value="TreeGrafter"/>
</dbReference>
<dbReference type="InterPro" id="IPR050336">
    <property type="entry name" value="Chromosome_partition/occlusion"/>
</dbReference>
<evidence type="ECO:0000256" key="2">
    <source>
        <dbReference type="SAM" id="MobiDB-lite"/>
    </source>
</evidence>
<dbReference type="InterPro" id="IPR036086">
    <property type="entry name" value="ParB/Sulfiredoxin_sf"/>
</dbReference>
<reference evidence="5" key="1">
    <citation type="journal article" date="2015" name="Nature">
        <title>Complex archaea that bridge the gap between prokaryotes and eukaryotes.</title>
        <authorList>
            <person name="Spang A."/>
            <person name="Saw J.H."/>
            <person name="Jorgensen S.L."/>
            <person name="Zaremba-Niedzwiedzka K."/>
            <person name="Martijn J."/>
            <person name="Lind A.E."/>
            <person name="van Eijk R."/>
            <person name="Schleper C."/>
            <person name="Guy L."/>
            <person name="Ettema T.J."/>
        </authorList>
    </citation>
    <scope>NUCLEOTIDE SEQUENCE</scope>
</reference>
<dbReference type="AlphaFoldDB" id="A0A0F9A0D5"/>
<comment type="caution">
    <text evidence="5">The sequence shown here is derived from an EMBL/GenBank/DDBJ whole genome shotgun (WGS) entry which is preliminary data.</text>
</comment>
<accession>A0A0F9A0D5</accession>
<keyword evidence="1" id="KW-0159">Chromosome partition</keyword>
<dbReference type="InterPro" id="IPR003115">
    <property type="entry name" value="ParB_N"/>
</dbReference>
<sequence length="228" mass="25374">VVRKKGEKYELITGYRRVLACEKLGKKKILARVVQADDLKAERMKIDENREREDVNALDEGVYFREIMRMYSWNQKELAQACRYSEAYVSQRVSSIEWPEILRDAIIDGKINFSVARELAGVNDPGELDALVIMAVKSGVTPAVAAQWRQDANRKPENFHVDGEPEMGAPEPGDGKGGGVICATCGHETEVNQLAHMMVCPKCMGKIAEATRSGVFVEKEETEGATPE</sequence>
<feature type="domain" description="ParB/Spo0J HTH" evidence="4">
    <location>
        <begin position="53"/>
        <end position="141"/>
    </location>
</feature>
<dbReference type="Pfam" id="PF17762">
    <property type="entry name" value="HTH_ParB"/>
    <property type="match status" value="1"/>
</dbReference>
<dbReference type="SUPFAM" id="SSF109709">
    <property type="entry name" value="KorB DNA-binding domain-like"/>
    <property type="match status" value="1"/>
</dbReference>
<dbReference type="EMBL" id="LAZR01045097">
    <property type="protein sequence ID" value="KKK99687.1"/>
    <property type="molecule type" value="Genomic_DNA"/>
</dbReference>
<proteinExistence type="predicted"/>
<evidence type="ECO:0000259" key="4">
    <source>
        <dbReference type="Pfam" id="PF17762"/>
    </source>
</evidence>
<dbReference type="GO" id="GO:0003677">
    <property type="term" value="F:DNA binding"/>
    <property type="evidence" value="ECO:0007669"/>
    <property type="project" value="InterPro"/>
</dbReference>